<feature type="non-terminal residue" evidence="2">
    <location>
        <position position="83"/>
    </location>
</feature>
<gene>
    <name evidence="2" type="ORF">Bhyg_17189</name>
</gene>
<evidence type="ECO:0000256" key="1">
    <source>
        <dbReference type="SAM" id="MobiDB-lite"/>
    </source>
</evidence>
<dbReference type="AlphaFoldDB" id="A0A9Q0MHW7"/>
<proteinExistence type="predicted"/>
<feature type="compositionally biased region" description="Basic and acidic residues" evidence="1">
    <location>
        <begin position="66"/>
        <end position="83"/>
    </location>
</feature>
<feature type="region of interest" description="Disordered" evidence="1">
    <location>
        <begin position="22"/>
        <end position="83"/>
    </location>
</feature>
<protein>
    <submittedName>
        <fullName evidence="2">Uncharacterized protein</fullName>
    </submittedName>
</protein>
<comment type="caution">
    <text evidence="2">The sequence shown here is derived from an EMBL/GenBank/DDBJ whole genome shotgun (WGS) entry which is preliminary data.</text>
</comment>
<evidence type="ECO:0000313" key="3">
    <source>
        <dbReference type="Proteomes" id="UP001151699"/>
    </source>
</evidence>
<keyword evidence="3" id="KW-1185">Reference proteome</keyword>
<sequence length="83" mass="9542">MRESTIEENNYISSQRLYFETSTLPKNPPVSKPKNNIEDLPITSHLPKNANIEDLPITSQLPKNDSPQHKVPFPEKKEERIST</sequence>
<evidence type="ECO:0000313" key="2">
    <source>
        <dbReference type="EMBL" id="KAJ6621268.1"/>
    </source>
</evidence>
<dbReference type="Proteomes" id="UP001151699">
    <property type="component" value="Unassembled WGS sequence"/>
</dbReference>
<organism evidence="2 3">
    <name type="scientific">Pseudolycoriella hygida</name>
    <dbReference type="NCBI Taxonomy" id="35572"/>
    <lineage>
        <taxon>Eukaryota</taxon>
        <taxon>Metazoa</taxon>
        <taxon>Ecdysozoa</taxon>
        <taxon>Arthropoda</taxon>
        <taxon>Hexapoda</taxon>
        <taxon>Insecta</taxon>
        <taxon>Pterygota</taxon>
        <taxon>Neoptera</taxon>
        <taxon>Endopterygota</taxon>
        <taxon>Diptera</taxon>
        <taxon>Nematocera</taxon>
        <taxon>Sciaroidea</taxon>
        <taxon>Sciaridae</taxon>
        <taxon>Pseudolycoriella</taxon>
    </lineage>
</organism>
<accession>A0A9Q0MHW7</accession>
<dbReference type="EMBL" id="WJQU01003892">
    <property type="protein sequence ID" value="KAJ6621268.1"/>
    <property type="molecule type" value="Genomic_DNA"/>
</dbReference>
<name>A0A9Q0MHW7_9DIPT</name>
<reference evidence="2" key="1">
    <citation type="submission" date="2022-07" db="EMBL/GenBank/DDBJ databases">
        <authorList>
            <person name="Trinca V."/>
            <person name="Uliana J.V.C."/>
            <person name="Torres T.T."/>
            <person name="Ward R.J."/>
            <person name="Monesi N."/>
        </authorList>
    </citation>
    <scope>NUCLEOTIDE SEQUENCE</scope>
    <source>
        <strain evidence="2">HSMRA1968</strain>
        <tissue evidence="2">Whole embryos</tissue>
    </source>
</reference>